<dbReference type="InterPro" id="IPR003959">
    <property type="entry name" value="ATPase_AAA_core"/>
</dbReference>
<organism evidence="3 4">
    <name type="scientific">Tabrizicola soli</name>
    <dbReference type="NCBI Taxonomy" id="2185115"/>
    <lineage>
        <taxon>Bacteria</taxon>
        <taxon>Pseudomonadati</taxon>
        <taxon>Pseudomonadota</taxon>
        <taxon>Alphaproteobacteria</taxon>
        <taxon>Rhodobacterales</taxon>
        <taxon>Paracoccaceae</taxon>
        <taxon>Tabrizicola</taxon>
    </lineage>
</organism>
<name>A0ABV7DQX8_9RHOB</name>
<evidence type="ECO:0000313" key="3">
    <source>
        <dbReference type="EMBL" id="MFC3084568.1"/>
    </source>
</evidence>
<dbReference type="PANTHER" id="PTHR43718:SF2">
    <property type="entry name" value="LON PROTEASE HOMOLOG, MITOCHONDRIAL"/>
    <property type="match status" value="1"/>
</dbReference>
<dbReference type="Gene3D" id="3.40.50.300">
    <property type="entry name" value="P-loop containing nucleotide triphosphate hydrolases"/>
    <property type="match status" value="1"/>
</dbReference>
<evidence type="ECO:0000259" key="2">
    <source>
        <dbReference type="Pfam" id="PF00004"/>
    </source>
</evidence>
<dbReference type="Proteomes" id="UP001595445">
    <property type="component" value="Unassembled WGS sequence"/>
</dbReference>
<proteinExistence type="predicted"/>
<dbReference type="SUPFAM" id="SSF52540">
    <property type="entry name" value="P-loop containing nucleoside triphosphate hydrolases"/>
    <property type="match status" value="1"/>
</dbReference>
<reference evidence="4" key="1">
    <citation type="journal article" date="2019" name="Int. J. Syst. Evol. Microbiol.">
        <title>The Global Catalogue of Microorganisms (GCM) 10K type strain sequencing project: providing services to taxonomists for standard genome sequencing and annotation.</title>
        <authorList>
            <consortium name="The Broad Institute Genomics Platform"/>
            <consortium name="The Broad Institute Genome Sequencing Center for Infectious Disease"/>
            <person name="Wu L."/>
            <person name="Ma J."/>
        </authorList>
    </citation>
    <scope>NUCLEOTIDE SEQUENCE [LARGE SCALE GENOMIC DNA]</scope>
    <source>
        <strain evidence="4">KCTC 62102</strain>
    </source>
</reference>
<dbReference type="Pfam" id="PF00004">
    <property type="entry name" value="AAA"/>
    <property type="match status" value="1"/>
</dbReference>
<protein>
    <submittedName>
        <fullName evidence="3">AAA family ATPase</fullName>
    </submittedName>
</protein>
<feature type="region of interest" description="Disordered" evidence="1">
    <location>
        <begin position="39"/>
        <end position="62"/>
    </location>
</feature>
<feature type="compositionally biased region" description="Acidic residues" evidence="1">
    <location>
        <begin position="48"/>
        <end position="58"/>
    </location>
</feature>
<dbReference type="PANTHER" id="PTHR43718">
    <property type="entry name" value="LON PROTEASE"/>
    <property type="match status" value="1"/>
</dbReference>
<evidence type="ECO:0000313" key="4">
    <source>
        <dbReference type="Proteomes" id="UP001595445"/>
    </source>
</evidence>
<keyword evidence="4" id="KW-1185">Reference proteome</keyword>
<dbReference type="InterPro" id="IPR027417">
    <property type="entry name" value="P-loop_NTPase"/>
</dbReference>
<evidence type="ECO:0000256" key="1">
    <source>
        <dbReference type="SAM" id="MobiDB-lite"/>
    </source>
</evidence>
<dbReference type="InterPro" id="IPR027065">
    <property type="entry name" value="Lon_Prtase"/>
</dbReference>
<comment type="caution">
    <text evidence="3">The sequence shown here is derived from an EMBL/GenBank/DDBJ whole genome shotgun (WGS) entry which is preliminary data.</text>
</comment>
<feature type="domain" description="ATPase AAA-type core" evidence="2">
    <location>
        <begin position="157"/>
        <end position="296"/>
    </location>
</feature>
<gene>
    <name evidence="3" type="ORF">ACFOD6_00775</name>
</gene>
<dbReference type="RefSeq" id="WP_242070072.1">
    <property type="nucleotide sequence ID" value="NZ_JAEACP010000004.1"/>
</dbReference>
<sequence>MLRIPLIHATFPDPGLKKRIEDRLSRHWRRLDARKVSQEVPSAVGTTDEADLPEEPADNFDIPYPAQKRIARRAERIRARIDERSPLTRLKSEDGKRLEVLRGGVDLVVLSPEHRADEIAAELHAEMPWMGRATEQAWHGLRRSAQSEVPAARFGAMLLDGPPGIGKSHWARSLARRLGVPGMVTEATVDSASFGLVGSQRGWGNAAPGRLVNLLIAEGVANPVVLDEIEKAGSVTSIKGQTYSLTDAMLPLLEPISARNWSCPYFEVGFDMSWISWILASNDWPSLPAPLLSRCPPIRLERPTIRDLKAFASREGLRRGLSDLSIEAICTALERSGGGGIGCQTCGR</sequence>
<accession>A0ABV7DQX8</accession>
<dbReference type="EMBL" id="JBHRSM010000001">
    <property type="protein sequence ID" value="MFC3084568.1"/>
    <property type="molecule type" value="Genomic_DNA"/>
</dbReference>